<gene>
    <name evidence="2" type="ORF">CFN16_08695</name>
</gene>
<organism evidence="2 3">
    <name type="scientific">Pseudomonas fluorescens</name>
    <dbReference type="NCBI Taxonomy" id="294"/>
    <lineage>
        <taxon>Bacteria</taxon>
        <taxon>Pseudomonadati</taxon>
        <taxon>Pseudomonadota</taxon>
        <taxon>Gammaproteobacteria</taxon>
        <taxon>Pseudomonadales</taxon>
        <taxon>Pseudomonadaceae</taxon>
        <taxon>Pseudomonas</taxon>
    </lineage>
</organism>
<feature type="region of interest" description="Disordered" evidence="1">
    <location>
        <begin position="1"/>
        <end position="62"/>
    </location>
</feature>
<dbReference type="EMBL" id="CP022313">
    <property type="protein sequence ID" value="AXJ04211.1"/>
    <property type="molecule type" value="Genomic_DNA"/>
</dbReference>
<name>A0A345UUQ9_PSEFL</name>
<evidence type="ECO:0000313" key="2">
    <source>
        <dbReference type="EMBL" id="AXJ04211.1"/>
    </source>
</evidence>
<protein>
    <submittedName>
        <fullName evidence="2">Uncharacterized protein</fullName>
    </submittedName>
</protein>
<sequence length="62" mass="6721">MNEQDQNQDTDQPIQTDEQTPQNDATNSDNLKRQKRSVMGEGSAKKKKGSGGMDSLGGGRIV</sequence>
<feature type="compositionally biased region" description="Polar residues" evidence="1">
    <location>
        <begin position="1"/>
        <end position="29"/>
    </location>
</feature>
<evidence type="ECO:0000313" key="3">
    <source>
        <dbReference type="Proteomes" id="UP000254535"/>
    </source>
</evidence>
<dbReference type="AlphaFoldDB" id="A0A345UUQ9"/>
<proteinExistence type="predicted"/>
<evidence type="ECO:0000256" key="1">
    <source>
        <dbReference type="SAM" id="MobiDB-lite"/>
    </source>
</evidence>
<reference evidence="2 3" key="1">
    <citation type="submission" date="2017-07" db="EMBL/GenBank/DDBJ databases">
        <title>Genome sequence of Pseudomonas NEP1.</title>
        <authorList>
            <person name="Nascimento F.X."/>
        </authorList>
    </citation>
    <scope>NUCLEOTIDE SEQUENCE [LARGE SCALE GENOMIC DNA]</scope>
    <source>
        <strain evidence="2 3">NEP1</strain>
    </source>
</reference>
<feature type="compositionally biased region" description="Gly residues" evidence="1">
    <location>
        <begin position="50"/>
        <end position="62"/>
    </location>
</feature>
<accession>A0A345UUQ9</accession>
<dbReference type="Proteomes" id="UP000254535">
    <property type="component" value="Chromosome"/>
</dbReference>
<dbReference type="RefSeq" id="WP_115077159.1">
    <property type="nucleotide sequence ID" value="NZ_CP022313.1"/>
</dbReference>